<feature type="domain" description="Erythromycin biosynthesis protein CIII-like C-terminal" evidence="2">
    <location>
        <begin position="299"/>
        <end position="400"/>
    </location>
</feature>
<dbReference type="EMBL" id="JAAIJQ010000058">
    <property type="protein sequence ID" value="NEV63662.1"/>
    <property type="molecule type" value="Genomic_DNA"/>
</dbReference>
<organism evidence="3 4">
    <name type="scientific">Thiorhodococcus minor</name>
    <dbReference type="NCBI Taxonomy" id="57489"/>
    <lineage>
        <taxon>Bacteria</taxon>
        <taxon>Pseudomonadati</taxon>
        <taxon>Pseudomonadota</taxon>
        <taxon>Gammaproteobacteria</taxon>
        <taxon>Chromatiales</taxon>
        <taxon>Chromatiaceae</taxon>
        <taxon>Thiorhodococcus</taxon>
    </lineage>
</organism>
<dbReference type="Pfam" id="PF03033">
    <property type="entry name" value="Glyco_transf_28"/>
    <property type="match status" value="1"/>
</dbReference>
<comment type="caution">
    <text evidence="3">The sequence shown here is derived from an EMBL/GenBank/DDBJ whole genome shotgun (WGS) entry which is preliminary data.</text>
</comment>
<evidence type="ECO:0000259" key="1">
    <source>
        <dbReference type="Pfam" id="PF03033"/>
    </source>
</evidence>
<dbReference type="SUPFAM" id="SSF53756">
    <property type="entry name" value="UDP-Glycosyltransferase/glycogen phosphorylase"/>
    <property type="match status" value="1"/>
</dbReference>
<dbReference type="GO" id="GO:0033072">
    <property type="term" value="P:vancomycin biosynthetic process"/>
    <property type="evidence" value="ECO:0007669"/>
    <property type="project" value="UniProtKB-ARBA"/>
</dbReference>
<proteinExistence type="predicted"/>
<evidence type="ECO:0000259" key="2">
    <source>
        <dbReference type="Pfam" id="PF06722"/>
    </source>
</evidence>
<keyword evidence="3" id="KW-0808">Transferase</keyword>
<dbReference type="AlphaFoldDB" id="A0A6M0K1L8"/>
<accession>A0A6M0K1L8</accession>
<dbReference type="InterPro" id="IPR050426">
    <property type="entry name" value="Glycosyltransferase_28"/>
</dbReference>
<dbReference type="CDD" id="cd03784">
    <property type="entry name" value="GT1_Gtf-like"/>
    <property type="match status" value="1"/>
</dbReference>
<dbReference type="GO" id="GO:0008194">
    <property type="term" value="F:UDP-glycosyltransferase activity"/>
    <property type="evidence" value="ECO:0007669"/>
    <property type="project" value="InterPro"/>
</dbReference>
<dbReference type="InterPro" id="IPR004276">
    <property type="entry name" value="GlycoTrans_28_N"/>
</dbReference>
<dbReference type="GO" id="GO:0005975">
    <property type="term" value="P:carbohydrate metabolic process"/>
    <property type="evidence" value="ECO:0007669"/>
    <property type="project" value="InterPro"/>
</dbReference>
<gene>
    <name evidence="3" type="ORF">G3446_17490</name>
</gene>
<feature type="domain" description="Glycosyltransferase family 28 N-terminal" evidence="1">
    <location>
        <begin position="5"/>
        <end position="134"/>
    </location>
</feature>
<protein>
    <submittedName>
        <fullName evidence="3">Glycosyltransferase</fullName>
    </submittedName>
</protein>
<dbReference type="PANTHER" id="PTHR48050">
    <property type="entry name" value="STEROL 3-BETA-GLUCOSYLTRANSFERASE"/>
    <property type="match status" value="1"/>
</dbReference>
<dbReference type="GO" id="GO:0016758">
    <property type="term" value="F:hexosyltransferase activity"/>
    <property type="evidence" value="ECO:0007669"/>
    <property type="project" value="InterPro"/>
</dbReference>
<dbReference type="Proteomes" id="UP000483379">
    <property type="component" value="Unassembled WGS sequence"/>
</dbReference>
<keyword evidence="4" id="KW-1185">Reference proteome</keyword>
<dbReference type="InterPro" id="IPR010610">
    <property type="entry name" value="EryCIII-like_C"/>
</dbReference>
<dbReference type="Pfam" id="PF06722">
    <property type="entry name" value="EryCIII-like_C"/>
    <property type="match status" value="1"/>
</dbReference>
<reference evidence="3 4" key="1">
    <citation type="submission" date="2020-02" db="EMBL/GenBank/DDBJ databases">
        <title>Genome sequences of Thiorhodococcus mannitoliphagus and Thiorhodococcus minor, purple sulfur photosynthetic bacteria in the gammaproteobacterial family, Chromatiaceae.</title>
        <authorList>
            <person name="Aviles F.A."/>
            <person name="Meyer T.E."/>
            <person name="Kyndt J.A."/>
        </authorList>
    </citation>
    <scope>NUCLEOTIDE SEQUENCE [LARGE SCALE GENOMIC DNA]</scope>
    <source>
        <strain evidence="3 4">DSM 11518</strain>
    </source>
</reference>
<dbReference type="PANTHER" id="PTHR48050:SF13">
    <property type="entry name" value="STEROL 3-BETA-GLUCOSYLTRANSFERASE UGT80A2"/>
    <property type="match status" value="1"/>
</dbReference>
<name>A0A6M0K1L8_9GAMM</name>
<evidence type="ECO:0000313" key="3">
    <source>
        <dbReference type="EMBL" id="NEV63662.1"/>
    </source>
</evidence>
<evidence type="ECO:0000313" key="4">
    <source>
        <dbReference type="Proteomes" id="UP000483379"/>
    </source>
</evidence>
<dbReference type="Gene3D" id="3.40.50.2000">
    <property type="entry name" value="Glycogen Phosphorylase B"/>
    <property type="match status" value="2"/>
</dbReference>
<dbReference type="RefSeq" id="WP_164454125.1">
    <property type="nucleotide sequence ID" value="NZ_JAAIJQ010000058.1"/>
</dbReference>
<sequence length="422" mass="45528">MSRFLFSTMGSLGDLHPYIAIAKTLVDLGHEAVIATAEEYRETIEGAGIGFAPVRPSVAELGDYQTLVTTLFDVRDGPERLIRKVVMPYLRPAYDSLMEASAGADLLVSHTLSMTLPIVAERRGLPWAATLLAPMTFMSSYDPPLIASHPWLFRLRGLGPRFHGLAFGFFKRLIWGWETPLRQLRAELGVSPLKHLALFEGQFSPHLNLALFDPVLADAQPDWPAGTRICGSPVYDGGAGDPDSLRRLDSFLAAGEAPIVFALGSSAVWIAGDFWEQAAEAASRLGRRAILITGPARPDNLPSGVAAFDYLPYSKVFPHAALVVHQAGIGTLAQALRAGRPQLLIPVSFDQPDNARRAARLGLGGILPFRQSSPSRLTAALESMLGDQGQAQAARDIAGELEKIDGAHRAAEALIACLDRSR</sequence>
<dbReference type="InterPro" id="IPR002213">
    <property type="entry name" value="UDP_glucos_trans"/>
</dbReference>